<comment type="caution">
    <text evidence="3">The sequence shown here is derived from an EMBL/GenBank/DDBJ whole genome shotgun (WGS) entry which is preliminary data.</text>
</comment>
<sequence>MKLTKKTLLSAAAILLVASGLTACSNNKSASSNSVATSSKTVKKHKVHKHKTSDDTESSTSSSETSSSSSSSVASSATNSGSNNTSATGKVSDSTFKAIANHWLKVANKPASYSSHVRVSYSGETSRGKEFLVTTTDSDGIEAHYYLNSNGLYYYDVLNDKLVEVN</sequence>
<evidence type="ECO:0000313" key="3">
    <source>
        <dbReference type="EMBL" id="KRL63277.1"/>
    </source>
</evidence>
<dbReference type="EMBL" id="AZFB01000004">
    <property type="protein sequence ID" value="KRL63277.1"/>
    <property type="molecule type" value="Genomic_DNA"/>
</dbReference>
<dbReference type="PATRIC" id="fig|1122152.4.peg.870"/>
<feature type="chain" id="PRO_5039462292" description="Lipoprotein" evidence="2">
    <location>
        <begin position="24"/>
        <end position="166"/>
    </location>
</feature>
<feature type="compositionally biased region" description="Basic residues" evidence="1">
    <location>
        <begin position="41"/>
        <end position="51"/>
    </location>
</feature>
<evidence type="ECO:0000256" key="1">
    <source>
        <dbReference type="SAM" id="MobiDB-lite"/>
    </source>
</evidence>
<evidence type="ECO:0000313" key="4">
    <source>
        <dbReference type="Proteomes" id="UP000051931"/>
    </source>
</evidence>
<proteinExistence type="predicted"/>
<feature type="compositionally biased region" description="Low complexity" evidence="1">
    <location>
        <begin position="58"/>
        <end position="89"/>
    </location>
</feature>
<accession>A0A0R1S294</accession>
<keyword evidence="4" id="KW-1185">Reference proteome</keyword>
<protein>
    <recommendedName>
        <fullName evidence="5">Lipoprotein</fullName>
    </recommendedName>
</protein>
<dbReference type="PROSITE" id="PS51257">
    <property type="entry name" value="PROKAR_LIPOPROTEIN"/>
    <property type="match status" value="1"/>
</dbReference>
<name>A0A0R1S294_9LACO</name>
<feature type="region of interest" description="Disordered" evidence="1">
    <location>
        <begin position="26"/>
        <end position="90"/>
    </location>
</feature>
<dbReference type="RefSeq" id="WP_027824901.1">
    <property type="nucleotide sequence ID" value="NZ_AUEI01000007.1"/>
</dbReference>
<gene>
    <name evidence="3" type="ORF">FC23_GL000846</name>
</gene>
<feature type="signal peptide" evidence="2">
    <location>
        <begin position="1"/>
        <end position="23"/>
    </location>
</feature>
<reference evidence="3 4" key="1">
    <citation type="journal article" date="2015" name="Genome Announc.">
        <title>Expanding the biotechnology potential of lactobacilli through comparative genomics of 213 strains and associated genera.</title>
        <authorList>
            <person name="Sun Z."/>
            <person name="Harris H.M."/>
            <person name="McCann A."/>
            <person name="Guo C."/>
            <person name="Argimon S."/>
            <person name="Zhang W."/>
            <person name="Yang X."/>
            <person name="Jeffery I.B."/>
            <person name="Cooney J.C."/>
            <person name="Kagawa T.F."/>
            <person name="Liu W."/>
            <person name="Song Y."/>
            <person name="Salvetti E."/>
            <person name="Wrobel A."/>
            <person name="Rasinkangas P."/>
            <person name="Parkhill J."/>
            <person name="Rea M.C."/>
            <person name="O'Sullivan O."/>
            <person name="Ritari J."/>
            <person name="Douillard F.P."/>
            <person name="Paul Ross R."/>
            <person name="Yang R."/>
            <person name="Briner A.E."/>
            <person name="Felis G.E."/>
            <person name="de Vos W.M."/>
            <person name="Barrangou R."/>
            <person name="Klaenhammer T.R."/>
            <person name="Caufield P.W."/>
            <person name="Cui Y."/>
            <person name="Zhang H."/>
            <person name="O'Toole P.W."/>
        </authorList>
    </citation>
    <scope>NUCLEOTIDE SEQUENCE [LARGE SCALE GENOMIC DNA]</scope>
    <source>
        <strain evidence="3 4">DSM 15354</strain>
    </source>
</reference>
<evidence type="ECO:0000256" key="2">
    <source>
        <dbReference type="SAM" id="SignalP"/>
    </source>
</evidence>
<organism evidence="3 4">
    <name type="scientific">Lactobacillus psittaci DSM 15354</name>
    <dbReference type="NCBI Taxonomy" id="1122152"/>
    <lineage>
        <taxon>Bacteria</taxon>
        <taxon>Bacillati</taxon>
        <taxon>Bacillota</taxon>
        <taxon>Bacilli</taxon>
        <taxon>Lactobacillales</taxon>
        <taxon>Lactobacillaceae</taxon>
        <taxon>Lactobacillus</taxon>
    </lineage>
</organism>
<dbReference type="STRING" id="1122152.GCA_000425905_00924"/>
<dbReference type="Proteomes" id="UP000051931">
    <property type="component" value="Unassembled WGS sequence"/>
</dbReference>
<feature type="compositionally biased region" description="Low complexity" evidence="1">
    <location>
        <begin position="26"/>
        <end position="40"/>
    </location>
</feature>
<evidence type="ECO:0008006" key="5">
    <source>
        <dbReference type="Google" id="ProtNLM"/>
    </source>
</evidence>
<dbReference type="OrthoDB" id="9981979at2"/>
<keyword evidence="2" id="KW-0732">Signal</keyword>
<dbReference type="AlphaFoldDB" id="A0A0R1S294"/>